<gene>
    <name evidence="1" type="ORF">Vadar_017872</name>
</gene>
<keyword evidence="2" id="KW-1185">Reference proteome</keyword>
<comment type="caution">
    <text evidence="1">The sequence shown here is derived from an EMBL/GenBank/DDBJ whole genome shotgun (WGS) entry which is preliminary data.</text>
</comment>
<proteinExistence type="predicted"/>
<dbReference type="EMBL" id="CM037161">
    <property type="protein sequence ID" value="KAH7854793.1"/>
    <property type="molecule type" value="Genomic_DNA"/>
</dbReference>
<organism evidence="1 2">
    <name type="scientific">Vaccinium darrowii</name>
    <dbReference type="NCBI Taxonomy" id="229202"/>
    <lineage>
        <taxon>Eukaryota</taxon>
        <taxon>Viridiplantae</taxon>
        <taxon>Streptophyta</taxon>
        <taxon>Embryophyta</taxon>
        <taxon>Tracheophyta</taxon>
        <taxon>Spermatophyta</taxon>
        <taxon>Magnoliopsida</taxon>
        <taxon>eudicotyledons</taxon>
        <taxon>Gunneridae</taxon>
        <taxon>Pentapetalae</taxon>
        <taxon>asterids</taxon>
        <taxon>Ericales</taxon>
        <taxon>Ericaceae</taxon>
        <taxon>Vaccinioideae</taxon>
        <taxon>Vaccinieae</taxon>
        <taxon>Vaccinium</taxon>
    </lineage>
</organism>
<protein>
    <submittedName>
        <fullName evidence="1">Uncharacterized protein</fullName>
    </submittedName>
</protein>
<dbReference type="Proteomes" id="UP000828048">
    <property type="component" value="Chromosome 11"/>
</dbReference>
<sequence length="326" mass="36184">MQESLNCVVAKKKKKQKIADEITNFNDPSTSEIDPFANQCGLNTEVPMIAAPEAVELNSTFLVNQEEEMTNKEVGRKKKGKVRKASRSSIPNAVAVNDNTLVGSGSKRINNRCSIAISRSSVYDCIEKLVPDPKVQDKIVKETTSYHNAVGDFGRKMAIRARDTLLPDEWWSTYGGGCPNLARLAIRILSQTCSLMVCKPNRTTIQLMHETKNCLEHQRLSDLVFVHYNSQLRHMVRKDREQDAVDPISCENMGVVGDWVMEKEGCSEDFGSSDWMTVDPPMGNTMLLGPSTDDVQDLGAGFDDSEIFDGVKDAEEENGEDNAVSQ</sequence>
<accession>A0ACB7YMS2</accession>
<evidence type="ECO:0000313" key="1">
    <source>
        <dbReference type="EMBL" id="KAH7854793.1"/>
    </source>
</evidence>
<reference evidence="1 2" key="1">
    <citation type="journal article" date="2021" name="Hortic Res">
        <title>High-quality reference genome and annotation aids understanding of berry development for evergreen blueberry (Vaccinium darrowii).</title>
        <authorList>
            <person name="Yu J."/>
            <person name="Hulse-Kemp A.M."/>
            <person name="Babiker E."/>
            <person name="Staton M."/>
        </authorList>
    </citation>
    <scope>NUCLEOTIDE SEQUENCE [LARGE SCALE GENOMIC DNA]</scope>
    <source>
        <strain evidence="2">cv. NJ 8807/NJ 8810</strain>
        <tissue evidence="1">Young leaf</tissue>
    </source>
</reference>
<evidence type="ECO:0000313" key="2">
    <source>
        <dbReference type="Proteomes" id="UP000828048"/>
    </source>
</evidence>
<name>A0ACB7YMS2_9ERIC</name>